<dbReference type="PROSITE" id="PS00763">
    <property type="entry name" value="GLUTATHIONE_PEROXID_2"/>
    <property type="match status" value="1"/>
</dbReference>
<reference evidence="6 7" key="1">
    <citation type="submission" date="2018-08" db="EMBL/GenBank/DDBJ databases">
        <title>Neisseria zalophi ATCC BAA-2455 complete genome.</title>
        <authorList>
            <person name="Veseli I.A."/>
            <person name="Buttler R."/>
            <person name="Mascarenhas dos Santos A.C."/>
            <person name="Pombert J.-F."/>
        </authorList>
    </citation>
    <scope>NUCLEOTIDE SEQUENCE [LARGE SCALE GENOMIC DNA]</scope>
    <source>
        <strain evidence="6 7">ATCC BAA-2455</strain>
    </source>
</reference>
<dbReference type="GO" id="GO:0004601">
    <property type="term" value="F:peroxidase activity"/>
    <property type="evidence" value="ECO:0007669"/>
    <property type="project" value="UniProtKB-KW"/>
</dbReference>
<dbReference type="KEGG" id="nzl:D0T92_04555"/>
<dbReference type="PIRSF" id="PIRSF000303">
    <property type="entry name" value="Glutathion_perox"/>
    <property type="match status" value="1"/>
</dbReference>
<dbReference type="Gene3D" id="3.40.30.10">
    <property type="entry name" value="Glutaredoxin"/>
    <property type="match status" value="1"/>
</dbReference>
<evidence type="ECO:0000313" key="7">
    <source>
        <dbReference type="Proteomes" id="UP000325713"/>
    </source>
</evidence>
<name>A0A5J6PX53_9NEIS</name>
<dbReference type="CDD" id="cd00340">
    <property type="entry name" value="GSH_Peroxidase"/>
    <property type="match status" value="1"/>
</dbReference>
<gene>
    <name evidence="6" type="ORF">D0T92_04555</name>
</gene>
<accession>A0A5J6PX53</accession>
<dbReference type="GO" id="GO:0034599">
    <property type="term" value="P:cellular response to oxidative stress"/>
    <property type="evidence" value="ECO:0007669"/>
    <property type="project" value="TreeGrafter"/>
</dbReference>
<dbReference type="Proteomes" id="UP000325713">
    <property type="component" value="Chromosome"/>
</dbReference>
<keyword evidence="3 5" id="KW-0560">Oxidoreductase</keyword>
<evidence type="ECO:0000313" key="6">
    <source>
        <dbReference type="EMBL" id="QEY27145.1"/>
    </source>
</evidence>
<protein>
    <recommendedName>
        <fullName evidence="5">Glutathione peroxidase</fullName>
    </recommendedName>
</protein>
<dbReference type="PRINTS" id="PR01011">
    <property type="entry name" value="GLUTPROXDASE"/>
</dbReference>
<dbReference type="SUPFAM" id="SSF52833">
    <property type="entry name" value="Thioredoxin-like"/>
    <property type="match status" value="1"/>
</dbReference>
<dbReference type="PROSITE" id="PS51355">
    <property type="entry name" value="GLUTATHIONE_PEROXID_3"/>
    <property type="match status" value="1"/>
</dbReference>
<evidence type="ECO:0000256" key="4">
    <source>
        <dbReference type="PIRSR" id="PIRSR000303-1"/>
    </source>
</evidence>
<dbReference type="InterPro" id="IPR029759">
    <property type="entry name" value="GPX_AS"/>
</dbReference>
<feature type="active site" evidence="4">
    <location>
        <position position="36"/>
    </location>
</feature>
<evidence type="ECO:0000256" key="1">
    <source>
        <dbReference type="ARBA" id="ARBA00006926"/>
    </source>
</evidence>
<dbReference type="RefSeq" id="WP_151050627.1">
    <property type="nucleotide sequence ID" value="NZ_CP031700.1"/>
</dbReference>
<keyword evidence="7" id="KW-1185">Reference proteome</keyword>
<dbReference type="PANTHER" id="PTHR11592:SF78">
    <property type="entry name" value="GLUTATHIONE PEROXIDASE"/>
    <property type="match status" value="1"/>
</dbReference>
<keyword evidence="2 5" id="KW-0575">Peroxidase</keyword>
<dbReference type="Pfam" id="PF00255">
    <property type="entry name" value="GSHPx"/>
    <property type="match status" value="1"/>
</dbReference>
<dbReference type="FunFam" id="3.40.30.10:FF:000010">
    <property type="entry name" value="Glutathione peroxidase"/>
    <property type="match status" value="1"/>
</dbReference>
<comment type="similarity">
    <text evidence="1 5">Belongs to the glutathione peroxidase family.</text>
</comment>
<organism evidence="6 7">
    <name type="scientific">Neisseria zalophi</name>
    <dbReference type="NCBI Taxonomy" id="640030"/>
    <lineage>
        <taxon>Bacteria</taxon>
        <taxon>Pseudomonadati</taxon>
        <taxon>Pseudomonadota</taxon>
        <taxon>Betaproteobacteria</taxon>
        <taxon>Neisseriales</taxon>
        <taxon>Neisseriaceae</taxon>
        <taxon>Neisseria</taxon>
    </lineage>
</organism>
<sequence>MNNIYGFTVKNTQGADIPLSDYAGKVVLIVNTATHCGFTPQYRELQTLYSRYAAEGFEILDFPCNQFRGQAPESGSEIAQICETRFGTQFTTFEKIDVNGADAHPLYVYLKTQQPKDEGGRLITDGLLKLASLGSKRAHGDIQWNFTKFLVNREGLVTARFAPSIAPLAIEKAIRELL</sequence>
<dbReference type="AlphaFoldDB" id="A0A5J6PX53"/>
<evidence type="ECO:0000256" key="5">
    <source>
        <dbReference type="RuleBase" id="RU000499"/>
    </source>
</evidence>
<evidence type="ECO:0000256" key="3">
    <source>
        <dbReference type="ARBA" id="ARBA00023002"/>
    </source>
</evidence>
<evidence type="ECO:0000256" key="2">
    <source>
        <dbReference type="ARBA" id="ARBA00022559"/>
    </source>
</evidence>
<dbReference type="PANTHER" id="PTHR11592">
    <property type="entry name" value="GLUTATHIONE PEROXIDASE"/>
    <property type="match status" value="1"/>
</dbReference>
<dbReference type="InterPro" id="IPR029760">
    <property type="entry name" value="GPX_CS"/>
</dbReference>
<dbReference type="InterPro" id="IPR036249">
    <property type="entry name" value="Thioredoxin-like_sf"/>
</dbReference>
<dbReference type="OrthoDB" id="9785502at2"/>
<dbReference type="InterPro" id="IPR000889">
    <property type="entry name" value="Glutathione_peroxidase"/>
</dbReference>
<dbReference type="PROSITE" id="PS00460">
    <property type="entry name" value="GLUTATHIONE_PEROXID_1"/>
    <property type="match status" value="1"/>
</dbReference>
<dbReference type="EMBL" id="CP031700">
    <property type="protein sequence ID" value="QEY27145.1"/>
    <property type="molecule type" value="Genomic_DNA"/>
</dbReference>
<proteinExistence type="inferred from homology"/>